<dbReference type="Gene3D" id="3.90.550.10">
    <property type="entry name" value="Spore Coat Polysaccharide Biosynthesis Protein SpsA, Chain A"/>
    <property type="match status" value="1"/>
</dbReference>
<keyword evidence="6" id="KW-0460">Magnesium</keyword>
<keyword evidence="8 13" id="KW-0472">Membrane</keyword>
<protein>
    <recommendedName>
        <fullName evidence="11">Beta-monoglucosyldiacylglycerol synthase</fullName>
        <ecNumber evidence="10">2.4.1.336</ecNumber>
    </recommendedName>
    <alternativeName>
        <fullName evidence="12">UDP-glucose:1,2-diacylglycerol 3-beta-D-glucosyltransferase</fullName>
    </alternativeName>
</protein>
<feature type="transmembrane region" description="Helical" evidence="13">
    <location>
        <begin position="823"/>
        <end position="846"/>
    </location>
</feature>
<feature type="transmembrane region" description="Helical" evidence="13">
    <location>
        <begin position="7"/>
        <end position="27"/>
    </location>
</feature>
<dbReference type="PANTHER" id="PTHR43867:SF4">
    <property type="entry name" value="BETA-(1-3)-GLUCOSYL TRANSFERASE"/>
    <property type="match status" value="1"/>
</dbReference>
<dbReference type="InterPro" id="IPR029044">
    <property type="entry name" value="Nucleotide-diphossugar_trans"/>
</dbReference>
<evidence type="ECO:0000256" key="11">
    <source>
        <dbReference type="ARBA" id="ARBA00068721"/>
    </source>
</evidence>
<evidence type="ECO:0000256" key="7">
    <source>
        <dbReference type="ARBA" id="ARBA00022989"/>
    </source>
</evidence>
<dbReference type="InterPro" id="IPR050321">
    <property type="entry name" value="Glycosyltr_2/OpgH_subfam"/>
</dbReference>
<proteinExistence type="predicted"/>
<dbReference type="FunFam" id="3.90.550.10:FF:000164">
    <property type="entry name" value="Beta-(1-3)-glucosyl transferase"/>
    <property type="match status" value="1"/>
</dbReference>
<dbReference type="GO" id="GO:0004553">
    <property type="term" value="F:hydrolase activity, hydrolyzing O-glycosyl compounds"/>
    <property type="evidence" value="ECO:0007669"/>
    <property type="project" value="InterPro"/>
</dbReference>
<dbReference type="EMBL" id="JACNJH010000187">
    <property type="protein sequence ID" value="MBC8362396.1"/>
    <property type="molecule type" value="Genomic_DNA"/>
</dbReference>
<dbReference type="PANTHER" id="PTHR43867">
    <property type="entry name" value="CELLULOSE SYNTHASE CATALYTIC SUBUNIT A [UDP-FORMING]"/>
    <property type="match status" value="1"/>
</dbReference>
<dbReference type="GO" id="GO:0016758">
    <property type="term" value="F:hexosyltransferase activity"/>
    <property type="evidence" value="ECO:0007669"/>
    <property type="project" value="TreeGrafter"/>
</dbReference>
<evidence type="ECO:0000256" key="5">
    <source>
        <dbReference type="ARBA" id="ARBA00022801"/>
    </source>
</evidence>
<evidence type="ECO:0000256" key="6">
    <source>
        <dbReference type="ARBA" id="ARBA00022842"/>
    </source>
</evidence>
<evidence type="ECO:0000256" key="12">
    <source>
        <dbReference type="ARBA" id="ARBA00078564"/>
    </source>
</evidence>
<dbReference type="Proteomes" id="UP000603434">
    <property type="component" value="Unassembled WGS sequence"/>
</dbReference>
<evidence type="ECO:0000256" key="1">
    <source>
        <dbReference type="ARBA" id="ARBA00004141"/>
    </source>
</evidence>
<keyword evidence="2" id="KW-0328">Glycosyltransferase</keyword>
<dbReference type="Pfam" id="PF13641">
    <property type="entry name" value="Glyco_tranf_2_3"/>
    <property type="match status" value="1"/>
</dbReference>
<evidence type="ECO:0000313" key="14">
    <source>
        <dbReference type="EMBL" id="MBC8362396.1"/>
    </source>
</evidence>
<feature type="transmembrane region" description="Helical" evidence="13">
    <location>
        <begin position="714"/>
        <end position="736"/>
    </location>
</feature>
<keyword evidence="3" id="KW-0808">Transferase</keyword>
<feature type="transmembrane region" description="Helical" evidence="13">
    <location>
        <begin position="373"/>
        <end position="392"/>
    </location>
</feature>
<evidence type="ECO:0000256" key="4">
    <source>
        <dbReference type="ARBA" id="ARBA00022692"/>
    </source>
</evidence>
<dbReference type="Gene3D" id="3.20.20.80">
    <property type="entry name" value="Glycosidases"/>
    <property type="match status" value="1"/>
</dbReference>
<comment type="subcellular location">
    <subcellularLocation>
        <location evidence="1">Membrane</location>
        <topology evidence="1">Multi-pass membrane protein</topology>
    </subcellularLocation>
</comment>
<reference evidence="14 15" key="1">
    <citation type="submission" date="2020-08" db="EMBL/GenBank/DDBJ databases">
        <title>Bridging the membrane lipid divide: bacteria of the FCB group superphylum have the potential to synthesize archaeal ether lipids.</title>
        <authorList>
            <person name="Villanueva L."/>
            <person name="Von Meijenfeldt F.A.B."/>
            <person name="Westbye A.B."/>
            <person name="Yadav S."/>
            <person name="Hopmans E.C."/>
            <person name="Dutilh B.E."/>
            <person name="Sinninghe Damste J.S."/>
        </authorList>
    </citation>
    <scope>NUCLEOTIDE SEQUENCE [LARGE SCALE GENOMIC DNA]</scope>
    <source>
        <strain evidence="14">NIOZ-UU30</strain>
    </source>
</reference>
<comment type="catalytic activity">
    <reaction evidence="9">
        <text>a 1,2-diacyl-sn-glycerol + UDP-alpha-D-glucose = a 1,2-diacyl-3-O-(beta-D-glucopyranosyl)-sn-glycerol + UDP + H(+)</text>
        <dbReference type="Rhea" id="RHEA:17285"/>
        <dbReference type="ChEBI" id="CHEBI:15378"/>
        <dbReference type="ChEBI" id="CHEBI:17815"/>
        <dbReference type="ChEBI" id="CHEBI:58223"/>
        <dbReference type="ChEBI" id="CHEBI:58885"/>
        <dbReference type="ChEBI" id="CHEBI:75799"/>
        <dbReference type="EC" id="2.4.1.336"/>
    </reaction>
</comment>
<evidence type="ECO:0000256" key="10">
    <source>
        <dbReference type="ARBA" id="ARBA00066964"/>
    </source>
</evidence>
<feature type="transmembrane region" description="Helical" evidence="13">
    <location>
        <begin position="680"/>
        <end position="702"/>
    </location>
</feature>
<dbReference type="GO" id="GO:0005886">
    <property type="term" value="C:plasma membrane"/>
    <property type="evidence" value="ECO:0007669"/>
    <property type="project" value="TreeGrafter"/>
</dbReference>
<evidence type="ECO:0000256" key="8">
    <source>
        <dbReference type="ARBA" id="ARBA00023136"/>
    </source>
</evidence>
<gene>
    <name evidence="14" type="ORF">H8E23_13470</name>
</gene>
<sequence>MSRSTIFADLLIAIAFTVMTVSLWAYFNRPVLEPPWPGRIKGFSFSPFRAGQDGITRVYPSEQEIEADLAQLSGKTHSIRTYSVDGPLANIPMLAAKHGINVALGVWIGDDKQRNQQEVLAAKRLAWTYRNVVRLIVGNEVVLRGDVPKDELCYHLDLLREAVFQPVSTAEPWHVWIKHPDLAKHVDFIAVHMLPYWEGVAVRPAVDYVFDKLDLLQRTFPGMPIVIAEVGWPSNGRTRRSAAASTANEALFLRRFLNEAENRHYIYYVMEAFDQPWKVASEGSVGAYWGVYDVNRQPKFPFTAPVVRIPHWHMLAGLSVLVALIILSLLLFDSRSLRRSGRSFLAIVAFAASTTAVWIVYDYSHQYQSPYFLVVGLLLFVGLIGVMLLLLAEAHEWAEAHWTLYRSRAFTPETSMPAAVPMVSIHVPAYNEPPRMLIETLNALSNLNYPDFEVIVVDNNTKDPAVWQPVEAHCGLLGRRFRFFHVDPLAGFKAGALNYALGRTAPDAQIVAVIDSDYQVHPDWLKDLVPLFDHARTAIVQAPQDYRDGDASTFKAMMHAEYRGFFYIGMITRNERNAIIQHGTMTLVRRKLIEDVGGWAEWCITEDAELGLRILEHGADSVYVSRSYGKGLMPDTFVDFKKQRFRWAFGAMQIMRHHRSAIMGRSDLTMGQRYHFVAGWLPWLADGFNLVFNFTALAWSAAMVWLPRKVDPPMMVFAALPLALFCFKVVKLMHLYTTRVGAGPRQTIAAALAGLALTHVIGLAVLWGFVRKNRGFFRTPKMADVQPLPNALAAAREEGLFMLSLWLAAYAVSWCTPMNSPDAYLWIIMLLIQSVPYTASILVAVISGFPQIPAWLVGQSASMEKTVQKILRKTGHGHGRTGDEKKRKP</sequence>
<feature type="transmembrane region" description="Helical" evidence="13">
    <location>
        <begin position="344"/>
        <end position="361"/>
    </location>
</feature>
<accession>A0A8J6NSC3</accession>
<comment type="caution">
    <text evidence="14">The sequence shown here is derived from an EMBL/GenBank/DDBJ whole genome shotgun (WGS) entry which is preliminary data.</text>
</comment>
<evidence type="ECO:0000313" key="15">
    <source>
        <dbReference type="Proteomes" id="UP000603434"/>
    </source>
</evidence>
<keyword evidence="4 13" id="KW-0812">Transmembrane</keyword>
<dbReference type="GO" id="GO:0005975">
    <property type="term" value="P:carbohydrate metabolic process"/>
    <property type="evidence" value="ECO:0007669"/>
    <property type="project" value="InterPro"/>
</dbReference>
<evidence type="ECO:0000256" key="2">
    <source>
        <dbReference type="ARBA" id="ARBA00022676"/>
    </source>
</evidence>
<feature type="transmembrane region" description="Helical" evidence="13">
    <location>
        <begin position="312"/>
        <end position="332"/>
    </location>
</feature>
<dbReference type="SUPFAM" id="SSF53448">
    <property type="entry name" value="Nucleotide-diphospho-sugar transferases"/>
    <property type="match status" value="1"/>
</dbReference>
<dbReference type="PROSITE" id="PS00587">
    <property type="entry name" value="GLYCOSYL_HYDROL_F17"/>
    <property type="match status" value="1"/>
</dbReference>
<evidence type="ECO:0000256" key="9">
    <source>
        <dbReference type="ARBA" id="ARBA00053004"/>
    </source>
</evidence>
<dbReference type="EC" id="2.4.1.336" evidence="10"/>
<keyword evidence="5" id="KW-0378">Hydrolase</keyword>
<evidence type="ECO:0000256" key="13">
    <source>
        <dbReference type="SAM" id="Phobius"/>
    </source>
</evidence>
<name>A0A8J6NSC3_9BACT</name>
<keyword evidence="7 13" id="KW-1133">Transmembrane helix</keyword>
<dbReference type="InterPro" id="IPR000490">
    <property type="entry name" value="Glyco_hydro_17"/>
</dbReference>
<dbReference type="AlphaFoldDB" id="A0A8J6NSC3"/>
<dbReference type="InterPro" id="IPR017853">
    <property type="entry name" value="GH"/>
</dbReference>
<evidence type="ECO:0000256" key="3">
    <source>
        <dbReference type="ARBA" id="ARBA00022679"/>
    </source>
</evidence>
<organism evidence="14 15">
    <name type="scientific">Candidatus Desulfatibia profunda</name>
    <dbReference type="NCBI Taxonomy" id="2841695"/>
    <lineage>
        <taxon>Bacteria</taxon>
        <taxon>Pseudomonadati</taxon>
        <taxon>Thermodesulfobacteriota</taxon>
        <taxon>Desulfobacteria</taxon>
        <taxon>Desulfobacterales</taxon>
        <taxon>Desulfobacterales incertae sedis</taxon>
        <taxon>Candidatus Desulfatibia</taxon>
    </lineage>
</organism>
<feature type="transmembrane region" description="Helical" evidence="13">
    <location>
        <begin position="748"/>
        <end position="770"/>
    </location>
</feature>
<dbReference type="SUPFAM" id="SSF51445">
    <property type="entry name" value="(Trans)glycosidases"/>
    <property type="match status" value="1"/>
</dbReference>